<protein>
    <submittedName>
        <fullName evidence="2">Uncharacterized protein</fullName>
    </submittedName>
</protein>
<sequence length="127" mass="14232">MGLELCNWLAFGLEDGSIEVDNEKAVFQLFRATLDADKITAYKRFCILINQLALNLKSASKKKSESDNPKFTFRTFLIRLGMVGNDYKSTRKILLEKLEGNSAFRSGKKPEKVEEVSANAEGSMLCS</sequence>
<dbReference type="AlphaFoldDB" id="A0A1I2VRT5"/>
<keyword evidence="3" id="KW-1185">Reference proteome</keyword>
<reference evidence="3" key="1">
    <citation type="submission" date="2016-10" db="EMBL/GenBank/DDBJ databases">
        <authorList>
            <person name="Varghese N."/>
            <person name="Submissions S."/>
        </authorList>
    </citation>
    <scope>NUCLEOTIDE SEQUENCE [LARGE SCALE GENOMIC DNA]</scope>
    <source>
        <strain evidence="3">DSM 17038</strain>
    </source>
</reference>
<dbReference type="Proteomes" id="UP000199337">
    <property type="component" value="Unassembled WGS sequence"/>
</dbReference>
<dbReference type="RefSeq" id="WP_092472318.1">
    <property type="nucleotide sequence ID" value="NZ_FOOX01000012.1"/>
</dbReference>
<dbReference type="OrthoDB" id="5380364at2"/>
<feature type="region of interest" description="Disordered" evidence="1">
    <location>
        <begin position="104"/>
        <end position="127"/>
    </location>
</feature>
<gene>
    <name evidence="2" type="ORF">SAMN05660649_03125</name>
</gene>
<accession>A0A1I2VRT5</accession>
<evidence type="ECO:0000256" key="1">
    <source>
        <dbReference type="SAM" id="MobiDB-lite"/>
    </source>
</evidence>
<organism evidence="2 3">
    <name type="scientific">Desulfotruncus arcticus DSM 17038</name>
    <dbReference type="NCBI Taxonomy" id="1121424"/>
    <lineage>
        <taxon>Bacteria</taxon>
        <taxon>Bacillati</taxon>
        <taxon>Bacillota</taxon>
        <taxon>Clostridia</taxon>
        <taxon>Eubacteriales</taxon>
        <taxon>Desulfallaceae</taxon>
        <taxon>Desulfotruncus</taxon>
    </lineage>
</organism>
<evidence type="ECO:0000313" key="2">
    <source>
        <dbReference type="EMBL" id="SFG92055.1"/>
    </source>
</evidence>
<evidence type="ECO:0000313" key="3">
    <source>
        <dbReference type="Proteomes" id="UP000199337"/>
    </source>
</evidence>
<name>A0A1I2VRT5_9FIRM</name>
<dbReference type="EMBL" id="FOOX01000012">
    <property type="protein sequence ID" value="SFG92055.1"/>
    <property type="molecule type" value="Genomic_DNA"/>
</dbReference>
<proteinExistence type="predicted"/>
<dbReference type="STRING" id="341036.SAMN05660649_03125"/>